<dbReference type="Proteomes" id="UP000095192">
    <property type="component" value="Unassembled WGS sequence"/>
</dbReference>
<name>A0A1D3D772_9EIME</name>
<keyword evidence="1" id="KW-0472">Membrane</keyword>
<dbReference type="VEuPathDB" id="ToxoDB:cyc_03037"/>
<comment type="caution">
    <text evidence="2">The sequence shown here is derived from an EMBL/GenBank/DDBJ whole genome shotgun (WGS) entry which is preliminary data.</text>
</comment>
<evidence type="ECO:0000313" key="3">
    <source>
        <dbReference type="Proteomes" id="UP000095192"/>
    </source>
</evidence>
<protein>
    <submittedName>
        <fullName evidence="2">Microneme protein</fullName>
    </submittedName>
</protein>
<dbReference type="Pfam" id="PF10564">
    <property type="entry name" value="MAR_sialic_bdg"/>
    <property type="match status" value="1"/>
</dbReference>
<dbReference type="Gene3D" id="3.90.640.70">
    <property type="match status" value="1"/>
</dbReference>
<sequence length="181" mass="19952">MRLRAILQPSAARHISPRHKTQALKTQESPQGCASVTGGFALLAGLMREELYFFGLLILYVSLMLSCLHTLLALQNPGAGHLQELLDSACFRLFERDCASSEDQCGYAVVRYNGREWRCHPFTSMDYSQSTEGCISDCVAVFFCPGKLADEGDGTLSSKIDFIVLEGEETDCTLSVSLIRD</sequence>
<feature type="transmembrane region" description="Helical" evidence="1">
    <location>
        <begin position="51"/>
        <end position="74"/>
    </location>
</feature>
<accession>A0A1D3D772</accession>
<reference evidence="2 3" key="1">
    <citation type="journal article" date="2016" name="BMC Genomics">
        <title>Comparative genomics reveals Cyclospora cayetanensis possesses coccidia-like metabolism and invasion components but unique surface antigens.</title>
        <authorList>
            <person name="Liu S."/>
            <person name="Wang L."/>
            <person name="Zheng H."/>
            <person name="Xu Z."/>
            <person name="Roellig D.M."/>
            <person name="Li N."/>
            <person name="Frace M.A."/>
            <person name="Tang K."/>
            <person name="Arrowood M.J."/>
            <person name="Moss D.M."/>
            <person name="Zhang L."/>
            <person name="Feng Y."/>
            <person name="Xiao L."/>
        </authorList>
    </citation>
    <scope>NUCLEOTIDE SEQUENCE [LARGE SCALE GENOMIC DNA]</scope>
    <source>
        <strain evidence="2 3">CHN_HEN01</strain>
    </source>
</reference>
<dbReference type="AlphaFoldDB" id="A0A1D3D772"/>
<evidence type="ECO:0000313" key="2">
    <source>
        <dbReference type="EMBL" id="OEH79287.1"/>
    </source>
</evidence>
<keyword evidence="1" id="KW-1133">Transmembrane helix</keyword>
<keyword evidence="3" id="KW-1185">Reference proteome</keyword>
<keyword evidence="1" id="KW-0812">Transmembrane</keyword>
<proteinExistence type="predicted"/>
<dbReference type="InterPro" id="IPR019562">
    <property type="entry name" value="Micronemal-adhesive-rpt_sia-bd"/>
</dbReference>
<evidence type="ECO:0000256" key="1">
    <source>
        <dbReference type="SAM" id="Phobius"/>
    </source>
</evidence>
<organism evidence="2 3">
    <name type="scientific">Cyclospora cayetanensis</name>
    <dbReference type="NCBI Taxonomy" id="88456"/>
    <lineage>
        <taxon>Eukaryota</taxon>
        <taxon>Sar</taxon>
        <taxon>Alveolata</taxon>
        <taxon>Apicomplexa</taxon>
        <taxon>Conoidasida</taxon>
        <taxon>Coccidia</taxon>
        <taxon>Eucoccidiorida</taxon>
        <taxon>Eimeriorina</taxon>
        <taxon>Eimeriidae</taxon>
        <taxon>Cyclospora</taxon>
    </lineage>
</organism>
<dbReference type="EMBL" id="JROU02000435">
    <property type="protein sequence ID" value="OEH79287.1"/>
    <property type="molecule type" value="Genomic_DNA"/>
</dbReference>
<dbReference type="InParanoid" id="A0A1D3D772"/>
<gene>
    <name evidence="2" type="ORF">cyc_03037</name>
</gene>